<evidence type="ECO:0000313" key="1">
    <source>
        <dbReference type="EMBL" id="EMO64564.1"/>
    </source>
</evidence>
<reference evidence="1 2" key="1">
    <citation type="submission" date="2013-01" db="EMBL/GenBank/DDBJ databases">
        <authorList>
            <person name="Harkins D.M."/>
            <person name="Durkin A.S."/>
            <person name="Brinkac L.M."/>
            <person name="Haft D.H."/>
            <person name="Selengut J.D."/>
            <person name="Sanka R."/>
            <person name="DePew J."/>
            <person name="Purushe J."/>
            <person name="Picardeau M."/>
            <person name="Werts C."/>
            <person name="Goarant C."/>
            <person name="Vinetz J.M."/>
            <person name="Sutton G.G."/>
            <person name="Nierman W.C."/>
            <person name="Fouts D.E."/>
        </authorList>
    </citation>
    <scope>NUCLEOTIDE SEQUENCE [LARGE SCALE GENOMIC DNA]</scope>
    <source>
        <strain evidence="1 2">200901868</strain>
    </source>
</reference>
<dbReference type="EMBL" id="AKWF02000023">
    <property type="protein sequence ID" value="EMO64564.1"/>
    <property type="molecule type" value="Genomic_DNA"/>
</dbReference>
<name>M6WHC3_LEPBO</name>
<evidence type="ECO:0000313" key="2">
    <source>
        <dbReference type="Proteomes" id="UP000012159"/>
    </source>
</evidence>
<sequence>MQFTFRRQKTDELRFARSRQRTETEELLHHGFRMQFTKIKSEQKQTALAKPTAISLLNVGTSRFL</sequence>
<dbReference type="Proteomes" id="UP000012159">
    <property type="component" value="Unassembled WGS sequence"/>
</dbReference>
<gene>
    <name evidence="1" type="ORF">LEP1GSC133_3087</name>
</gene>
<accession>M6WHC3</accession>
<proteinExistence type="predicted"/>
<comment type="caution">
    <text evidence="1">The sequence shown here is derived from an EMBL/GenBank/DDBJ whole genome shotgun (WGS) entry which is preliminary data.</text>
</comment>
<protein>
    <submittedName>
        <fullName evidence="1">Uncharacterized protein</fullName>
    </submittedName>
</protein>
<dbReference type="AlphaFoldDB" id="M6WHC3"/>
<organism evidence="1 2">
    <name type="scientific">Leptospira borgpetersenii serovar Pomona str. 200901868</name>
    <dbReference type="NCBI Taxonomy" id="1192866"/>
    <lineage>
        <taxon>Bacteria</taxon>
        <taxon>Pseudomonadati</taxon>
        <taxon>Spirochaetota</taxon>
        <taxon>Spirochaetia</taxon>
        <taxon>Leptospirales</taxon>
        <taxon>Leptospiraceae</taxon>
        <taxon>Leptospira</taxon>
    </lineage>
</organism>